<keyword evidence="2" id="KW-0408">Iron</keyword>
<keyword evidence="6" id="KW-0223">Dioxygenase</keyword>
<dbReference type="InterPro" id="IPR011051">
    <property type="entry name" value="RmlC_Cupin_sf"/>
</dbReference>
<dbReference type="InterPro" id="IPR053186">
    <property type="entry name" value="QDO-related"/>
</dbReference>
<protein>
    <submittedName>
        <fullName evidence="6">Quercetin 2,3-dioxygenase</fullName>
        <ecNumber evidence="6">1.13.11.24</ecNumber>
    </submittedName>
</protein>
<organism evidence="6 7">
    <name type="scientific">Serratia rubidaea</name>
    <name type="common">Serratia marinorubra</name>
    <dbReference type="NCBI Taxonomy" id="61652"/>
    <lineage>
        <taxon>Bacteria</taxon>
        <taxon>Pseudomonadati</taxon>
        <taxon>Pseudomonadota</taxon>
        <taxon>Gammaproteobacteria</taxon>
        <taxon>Enterobacterales</taxon>
        <taxon>Yersiniaceae</taxon>
        <taxon>Serratia</taxon>
    </lineage>
</organism>
<name>A0A3S4WYE9_SERRU</name>
<proteinExistence type="inferred from homology"/>
<keyword evidence="6" id="KW-0560">Oxidoreductase</keyword>
<evidence type="ECO:0000256" key="1">
    <source>
        <dbReference type="ARBA" id="ARBA00008416"/>
    </source>
</evidence>
<comment type="cofactor">
    <cofactor evidence="2">
        <name>Fe cation</name>
        <dbReference type="ChEBI" id="CHEBI:24875"/>
    </cofactor>
    <text evidence="2">Binds 1 Fe cation per subunit.</text>
</comment>
<feature type="binding site" evidence="2">
    <location>
        <position position="105"/>
    </location>
    <ligand>
        <name>Fe cation</name>
        <dbReference type="ChEBI" id="CHEBI:24875"/>
    </ligand>
</feature>
<dbReference type="Pfam" id="PF02678">
    <property type="entry name" value="Pirin"/>
    <property type="match status" value="1"/>
</dbReference>
<dbReference type="EC" id="1.13.11.24" evidence="6"/>
<evidence type="ECO:0000313" key="6">
    <source>
        <dbReference type="EMBL" id="VEI61527.1"/>
    </source>
</evidence>
<dbReference type="Gene3D" id="2.60.120.10">
    <property type="entry name" value="Jelly Rolls"/>
    <property type="match status" value="2"/>
</dbReference>
<dbReference type="CDD" id="cd02909">
    <property type="entry name" value="cupin_pirin_N"/>
    <property type="match status" value="1"/>
</dbReference>
<evidence type="ECO:0000256" key="2">
    <source>
        <dbReference type="PIRSR" id="PIRSR006232-1"/>
    </source>
</evidence>
<dbReference type="GO" id="GO:0008127">
    <property type="term" value="F:quercetin 2,3-dioxygenase activity"/>
    <property type="evidence" value="ECO:0007669"/>
    <property type="project" value="UniProtKB-EC"/>
</dbReference>
<sequence length="295" mass="32138">MKKILGVYDSPQAHWVGNGFLVNSLFSYNELGSEMSPFLLLDHAAPTKFRETTGRRGVGQHPHRGFETVTIVYQGEVEHRDSTGGGGVIGPGDVQWMTAASGILHEEFHSTAFSRRGGTVEMVQLWVNLPAKDKMAAPGYQTLLNQAIPQVPLADDAGQVRVIAGHFAGHDGPARTFSPLNVWDMTLNAGHRTQLTVPEGHTLALVILHGAVLVNDEQIVRETQMVRLDRAGDSFTIEANNDVSLLLLSGEPIDEPIVGYGPFVMNSEAEIQQAFHDFNSGEFGVMPPVETQPEH</sequence>
<dbReference type="PIRSF" id="PIRSF006232">
    <property type="entry name" value="Pirin"/>
    <property type="match status" value="1"/>
</dbReference>
<dbReference type="SUPFAM" id="SSF51182">
    <property type="entry name" value="RmlC-like cupins"/>
    <property type="match status" value="1"/>
</dbReference>
<feature type="binding site" evidence="2">
    <location>
        <position position="63"/>
    </location>
    <ligand>
        <name>Fe cation</name>
        <dbReference type="ChEBI" id="CHEBI:24875"/>
    </ligand>
</feature>
<reference evidence="6 7" key="1">
    <citation type="submission" date="2018-12" db="EMBL/GenBank/DDBJ databases">
        <authorList>
            <consortium name="Pathogen Informatics"/>
        </authorList>
    </citation>
    <scope>NUCLEOTIDE SEQUENCE [LARGE SCALE GENOMIC DNA]</scope>
    <source>
        <strain evidence="6 7">NCTC10036</strain>
    </source>
</reference>
<dbReference type="RefSeq" id="WP_126530403.1">
    <property type="nucleotide sequence ID" value="NZ_LR134493.1"/>
</dbReference>
<dbReference type="EMBL" id="LR134493">
    <property type="protein sequence ID" value="VEI61527.1"/>
    <property type="molecule type" value="Genomic_DNA"/>
</dbReference>
<feature type="domain" description="Pirin N-terminal" evidence="4">
    <location>
        <begin position="29"/>
        <end position="127"/>
    </location>
</feature>
<evidence type="ECO:0000259" key="5">
    <source>
        <dbReference type="Pfam" id="PF05726"/>
    </source>
</evidence>
<dbReference type="PANTHER" id="PTHR43594">
    <property type="entry name" value="QUERCETIN 2,3-DIOXYGENASE"/>
    <property type="match status" value="1"/>
</dbReference>
<keyword evidence="2" id="KW-0479">Metal-binding</keyword>
<evidence type="ECO:0000256" key="3">
    <source>
        <dbReference type="RuleBase" id="RU003457"/>
    </source>
</evidence>
<accession>A0A3S4WYE9</accession>
<dbReference type="PANTHER" id="PTHR43594:SF1">
    <property type="entry name" value="QUERCETIN 2,3-DIOXYGENASE PA2418-RELATED"/>
    <property type="match status" value="1"/>
</dbReference>
<dbReference type="InterPro" id="IPR014710">
    <property type="entry name" value="RmlC-like_jellyroll"/>
</dbReference>
<dbReference type="GO" id="GO:0046872">
    <property type="term" value="F:metal ion binding"/>
    <property type="evidence" value="ECO:0007669"/>
    <property type="project" value="UniProtKB-KW"/>
</dbReference>
<dbReference type="CDD" id="cd02247">
    <property type="entry name" value="cupin_pirin_C"/>
    <property type="match status" value="1"/>
</dbReference>
<dbReference type="InterPro" id="IPR003829">
    <property type="entry name" value="Pirin_N_dom"/>
</dbReference>
<feature type="binding site" evidence="2">
    <location>
        <position position="61"/>
    </location>
    <ligand>
        <name>Fe cation</name>
        <dbReference type="ChEBI" id="CHEBI:24875"/>
    </ligand>
</feature>
<dbReference type="InterPro" id="IPR008778">
    <property type="entry name" value="Pirin_C_dom"/>
</dbReference>
<dbReference type="AlphaFoldDB" id="A0A3S4WYE9"/>
<dbReference type="Proteomes" id="UP000281904">
    <property type="component" value="Chromosome"/>
</dbReference>
<evidence type="ECO:0000313" key="7">
    <source>
        <dbReference type="Proteomes" id="UP000281904"/>
    </source>
</evidence>
<comment type="similarity">
    <text evidence="1 3">Belongs to the pirin family.</text>
</comment>
<dbReference type="InterPro" id="IPR012093">
    <property type="entry name" value="Pirin"/>
</dbReference>
<dbReference type="Pfam" id="PF05726">
    <property type="entry name" value="Pirin_C"/>
    <property type="match status" value="1"/>
</dbReference>
<gene>
    <name evidence="6" type="primary">yhhW_1</name>
    <name evidence="6" type="ORF">NCTC10036_00512</name>
</gene>
<feature type="binding site" evidence="2">
    <location>
        <position position="107"/>
    </location>
    <ligand>
        <name>Fe cation</name>
        <dbReference type="ChEBI" id="CHEBI:24875"/>
    </ligand>
</feature>
<feature type="domain" description="Pirin C-terminal" evidence="5">
    <location>
        <begin position="182"/>
        <end position="284"/>
    </location>
</feature>
<evidence type="ECO:0000259" key="4">
    <source>
        <dbReference type="Pfam" id="PF02678"/>
    </source>
</evidence>